<sequence>MTTHIDEDFYVISAAEDLSVAGAKYKAVTLNGTIAQSAVRAFGILKYGASSGGNASVVYEGLTKGFVGAAVSTLGWPLTVAASGWLVAANSGQQAVGRCLAVVASGDIAPVAVDFKSVG</sequence>
<name>A0A6J5P4S6_9CAUD</name>
<feature type="non-terminal residue" evidence="1">
    <location>
        <position position="119"/>
    </location>
</feature>
<organism evidence="1">
    <name type="scientific">uncultured Caudovirales phage</name>
    <dbReference type="NCBI Taxonomy" id="2100421"/>
    <lineage>
        <taxon>Viruses</taxon>
        <taxon>Duplodnaviria</taxon>
        <taxon>Heunggongvirae</taxon>
        <taxon>Uroviricota</taxon>
        <taxon>Caudoviricetes</taxon>
        <taxon>Peduoviridae</taxon>
        <taxon>Maltschvirus</taxon>
        <taxon>Maltschvirus maltsch</taxon>
    </lineage>
</organism>
<proteinExistence type="predicted"/>
<dbReference type="EMBL" id="LR796771">
    <property type="protein sequence ID" value="CAB4164986.1"/>
    <property type="molecule type" value="Genomic_DNA"/>
</dbReference>
<protein>
    <recommendedName>
        <fullName evidence="2">DUF2190 family protein</fullName>
    </recommendedName>
</protein>
<reference evidence="1" key="1">
    <citation type="submission" date="2020-04" db="EMBL/GenBank/DDBJ databases">
        <authorList>
            <person name="Chiriac C."/>
            <person name="Salcher M."/>
            <person name="Ghai R."/>
            <person name="Kavagutti S V."/>
        </authorList>
    </citation>
    <scope>NUCLEOTIDE SEQUENCE</scope>
</reference>
<accession>A0A6J5P4S6</accession>
<evidence type="ECO:0008006" key="2">
    <source>
        <dbReference type="Google" id="ProtNLM"/>
    </source>
</evidence>
<evidence type="ECO:0000313" key="1">
    <source>
        <dbReference type="EMBL" id="CAB4164986.1"/>
    </source>
</evidence>
<gene>
    <name evidence="1" type="ORF">UFOVP820_1</name>
</gene>